<evidence type="ECO:0000259" key="2">
    <source>
        <dbReference type="Pfam" id="PF12937"/>
    </source>
</evidence>
<dbReference type="STRING" id="139825.A0A401G5V1"/>
<comment type="caution">
    <text evidence="3">The sequence shown here is derived from an EMBL/GenBank/DDBJ whole genome shotgun (WGS) entry which is preliminary data.</text>
</comment>
<feature type="compositionally biased region" description="Polar residues" evidence="1">
    <location>
        <begin position="272"/>
        <end position="281"/>
    </location>
</feature>
<keyword evidence="4" id="KW-1185">Reference proteome</keyword>
<feature type="region of interest" description="Disordered" evidence="1">
    <location>
        <begin position="914"/>
        <end position="959"/>
    </location>
</feature>
<feature type="compositionally biased region" description="Polar residues" evidence="1">
    <location>
        <begin position="48"/>
        <end position="60"/>
    </location>
</feature>
<evidence type="ECO:0000313" key="4">
    <source>
        <dbReference type="Proteomes" id="UP000287166"/>
    </source>
</evidence>
<dbReference type="SUPFAM" id="SSF52047">
    <property type="entry name" value="RNI-like"/>
    <property type="match status" value="1"/>
</dbReference>
<dbReference type="Proteomes" id="UP000287166">
    <property type="component" value="Unassembled WGS sequence"/>
</dbReference>
<reference evidence="3 4" key="1">
    <citation type="journal article" date="2018" name="Sci. Rep.">
        <title>Genome sequence of the cauliflower mushroom Sparassis crispa (Hanabiratake) and its association with beneficial usage.</title>
        <authorList>
            <person name="Kiyama R."/>
            <person name="Furutani Y."/>
            <person name="Kawaguchi K."/>
            <person name="Nakanishi T."/>
        </authorList>
    </citation>
    <scope>NUCLEOTIDE SEQUENCE [LARGE SCALE GENOMIC DNA]</scope>
</reference>
<dbReference type="InterPro" id="IPR006553">
    <property type="entry name" value="Leu-rich_rpt_Cys-con_subtyp"/>
</dbReference>
<evidence type="ECO:0000256" key="1">
    <source>
        <dbReference type="SAM" id="MobiDB-lite"/>
    </source>
</evidence>
<accession>A0A401G5V1</accession>
<feature type="region of interest" description="Disordered" evidence="1">
    <location>
        <begin position="115"/>
        <end position="148"/>
    </location>
</feature>
<dbReference type="Gene3D" id="3.80.10.10">
    <property type="entry name" value="Ribonuclease Inhibitor"/>
    <property type="match status" value="2"/>
</dbReference>
<dbReference type="InterPro" id="IPR001810">
    <property type="entry name" value="F-box_dom"/>
</dbReference>
<organism evidence="3 4">
    <name type="scientific">Sparassis crispa</name>
    <dbReference type="NCBI Taxonomy" id="139825"/>
    <lineage>
        <taxon>Eukaryota</taxon>
        <taxon>Fungi</taxon>
        <taxon>Dikarya</taxon>
        <taxon>Basidiomycota</taxon>
        <taxon>Agaricomycotina</taxon>
        <taxon>Agaricomycetes</taxon>
        <taxon>Polyporales</taxon>
        <taxon>Sparassidaceae</taxon>
        <taxon>Sparassis</taxon>
    </lineage>
</organism>
<dbReference type="Pfam" id="PF12937">
    <property type="entry name" value="F-box-like"/>
    <property type="match status" value="1"/>
</dbReference>
<dbReference type="InterPro" id="IPR036047">
    <property type="entry name" value="F-box-like_dom_sf"/>
</dbReference>
<dbReference type="AlphaFoldDB" id="A0A401G5V1"/>
<dbReference type="GO" id="GO:0019005">
    <property type="term" value="C:SCF ubiquitin ligase complex"/>
    <property type="evidence" value="ECO:0007669"/>
    <property type="project" value="TreeGrafter"/>
</dbReference>
<dbReference type="PANTHER" id="PTHR13318">
    <property type="entry name" value="PARTNER OF PAIRED, ISOFORM B-RELATED"/>
    <property type="match status" value="1"/>
</dbReference>
<dbReference type="SMART" id="SM00367">
    <property type="entry name" value="LRR_CC"/>
    <property type="match status" value="7"/>
</dbReference>
<gene>
    <name evidence="3" type="ORF">SCP_0104190</name>
</gene>
<protein>
    <recommendedName>
        <fullName evidence="2">F-box domain-containing protein</fullName>
    </recommendedName>
</protein>
<evidence type="ECO:0000313" key="3">
    <source>
        <dbReference type="EMBL" id="GBE77542.1"/>
    </source>
</evidence>
<feature type="domain" description="F-box" evidence="2">
    <location>
        <begin position="429"/>
        <end position="458"/>
    </location>
</feature>
<dbReference type="SUPFAM" id="SSF81383">
    <property type="entry name" value="F-box domain"/>
    <property type="match status" value="1"/>
</dbReference>
<dbReference type="OrthoDB" id="550575at2759"/>
<dbReference type="RefSeq" id="XP_027608455.1">
    <property type="nucleotide sequence ID" value="XM_027752654.1"/>
</dbReference>
<dbReference type="InParanoid" id="A0A401G5V1"/>
<feature type="region of interest" description="Disordered" evidence="1">
    <location>
        <begin position="261"/>
        <end position="282"/>
    </location>
</feature>
<dbReference type="InterPro" id="IPR032675">
    <property type="entry name" value="LRR_dom_sf"/>
</dbReference>
<proteinExistence type="predicted"/>
<dbReference type="GeneID" id="38774459"/>
<name>A0A401G5V1_9APHY</name>
<feature type="compositionally biased region" description="Acidic residues" evidence="1">
    <location>
        <begin position="122"/>
        <end position="132"/>
    </location>
</feature>
<feature type="compositionally biased region" description="Low complexity" evidence="1">
    <location>
        <begin position="922"/>
        <end position="938"/>
    </location>
</feature>
<sequence length="970" mass="105828">MSHTHHIDNEDPLFQFDSYDQLISPVNHLEVSARPQLSSLNGVDLTGKPSSSNFISKTSQPRPPLSSGKMEDTDVKGKGVPQPVFVAASGVLEDDCAPDAEDDMFAMSLGSASSSVQTPVLDVDEETDEDIGDSLGKGKARELPPSLPPLSLYTELNYESSDWPSFEASSPAAAGPSSYRSISASINTSERGHNVSVVDRVSAPPEFSGQVLGVVRVPSRRRSLSSLSVRSNRSLSTLSMSKVKVRLAGTKGPGNLARKLLFKKRTSPPESPSSADSTSDIDVSGCEEASCFSPWSRDLKGRTTAAPMLDLDLSLSGLDPLLPLYCAGRGSNECNMLRTKGRSYSSPLPLPSTPLDLVPVTTADIFEPIRVVSRNYFDEYLPHELKVQVLAALVHLHEAEYQRNVREGEWTVLKASSSRNKWVGTAKGLRELFRLSRVSKYWQALVYDGQLWTNLDLRYFPKLPASVLAQLCDVAGGFIRHIDVTGHVSLSHTTLLDITNFLCIQTSITGDLTHTHLTSINLQGCSALSTRSLHNLLIRSPSLQKLCVKGLTAVTNTTCDILAVYCPKLVTLDFSRCPNMDGDGVHCLASTRLARKEHLPLKVLRLSGLKRVTDDMMACLGKAAPDLEVLDLSYARDLHNSAVEAFVACTEADAVDGTAVQLTSREAGRDPSDPTSYWRRVTCLRHLALSSCIFLTDHACSHLAHAVPKLEFLEMAGIGADLRDDGLVRLLGTTPFIRRLDLEDATEITDDLLFAITPDLATASAPSSRTPVAPQPGHALEYLVISGANNITNDAMQELICSCSRLRVLEADNTRVSGLTVREFVETMRERKMVNAQVVAIDCRNVGEIAVKDLIPHTRPRIGWRAWEAKKLGYLDARDEEGLNVGQDECDKYRVALKTFYSWQTVDAVRAARDKKRKSKRSVNVSSSGAGESPGPSSRAKWWSPGGRRSGATSPLVMDMNNDREGCVLM</sequence>
<dbReference type="EMBL" id="BFAD01000001">
    <property type="protein sequence ID" value="GBE77542.1"/>
    <property type="molecule type" value="Genomic_DNA"/>
</dbReference>
<dbReference type="GO" id="GO:0031146">
    <property type="term" value="P:SCF-dependent proteasomal ubiquitin-dependent protein catabolic process"/>
    <property type="evidence" value="ECO:0007669"/>
    <property type="project" value="TreeGrafter"/>
</dbReference>
<feature type="region of interest" description="Disordered" evidence="1">
    <location>
        <begin position="40"/>
        <end position="77"/>
    </location>
</feature>